<feature type="transmembrane region" description="Helical" evidence="5">
    <location>
        <begin position="490"/>
        <end position="510"/>
    </location>
</feature>
<keyword evidence="2 5" id="KW-0812">Transmembrane</keyword>
<keyword evidence="8" id="KW-1185">Reference proteome</keyword>
<organism evidence="7 8">
    <name type="scientific">Durusdinium trenchii</name>
    <dbReference type="NCBI Taxonomy" id="1381693"/>
    <lineage>
        <taxon>Eukaryota</taxon>
        <taxon>Sar</taxon>
        <taxon>Alveolata</taxon>
        <taxon>Dinophyceae</taxon>
        <taxon>Suessiales</taxon>
        <taxon>Symbiodiniaceae</taxon>
        <taxon>Durusdinium</taxon>
    </lineage>
</organism>
<dbReference type="EMBL" id="CAXAMN010021640">
    <property type="protein sequence ID" value="CAK9061812.1"/>
    <property type="molecule type" value="Genomic_DNA"/>
</dbReference>
<evidence type="ECO:0000313" key="8">
    <source>
        <dbReference type="Proteomes" id="UP001642484"/>
    </source>
</evidence>
<comment type="caution">
    <text evidence="7">The sequence shown here is derived from an EMBL/GenBank/DDBJ whole genome shotgun (WGS) entry which is preliminary data.</text>
</comment>
<dbReference type="PANTHER" id="PTHR10877:SF183">
    <property type="entry name" value="AT14535P-RELATED"/>
    <property type="match status" value="1"/>
</dbReference>
<gene>
    <name evidence="7" type="ORF">CCMP2556_LOCUS30386</name>
</gene>
<reference evidence="7 8" key="1">
    <citation type="submission" date="2024-02" db="EMBL/GenBank/DDBJ databases">
        <authorList>
            <person name="Chen Y."/>
            <person name="Shah S."/>
            <person name="Dougan E. K."/>
            <person name="Thang M."/>
            <person name="Chan C."/>
        </authorList>
    </citation>
    <scope>NUCLEOTIDE SEQUENCE [LARGE SCALE GENOMIC DNA]</scope>
</reference>
<evidence type="ECO:0000313" key="7">
    <source>
        <dbReference type="EMBL" id="CAK9061812.1"/>
    </source>
</evidence>
<dbReference type="Proteomes" id="UP001642484">
    <property type="component" value="Unassembled WGS sequence"/>
</dbReference>
<comment type="subcellular location">
    <subcellularLocation>
        <location evidence="1">Membrane</location>
        <topology evidence="1">Multi-pass membrane protein</topology>
    </subcellularLocation>
</comment>
<protein>
    <recommendedName>
        <fullName evidence="6">Polycystin cation channel PKD1/PKD2 domain-containing protein</fullName>
    </recommendedName>
</protein>
<feature type="transmembrane region" description="Helical" evidence="5">
    <location>
        <begin position="691"/>
        <end position="714"/>
    </location>
</feature>
<evidence type="ECO:0000259" key="6">
    <source>
        <dbReference type="Pfam" id="PF08016"/>
    </source>
</evidence>
<accession>A0ABP0NDD5</accession>
<keyword evidence="3 5" id="KW-1133">Transmembrane helix</keyword>
<sequence length="939" mass="107295">MLVSEKATSKDLKDLPILKQLKQVAGLRIWEPRQSSTKEFEPFGSGLKLDKDIEGIGQPRTDSEIKRSGSFEVRAEGHVAPKGKEGVPCRCVVRGKAQRLALQGFDCEQCRNFYAATKLAPKSEDLKASRHRLEHAPTCTPPGRRASYSNVVMEKWGESEGAKSTLFFDEQDITVPQNIYLKWVRQELEDEEACLELPFMILVLVSFTLMAVLSLNQHVVLSVEQAIEQDIRENANFAFNEYMGHKTLQDVHSVPDFWSWMRLGFLPLVIQPAWMYSEGYARNVASAFQLNTVPNSVWDMGTYHIPVAGDYLHYNRIIGGLRFRQQVAPEAPCRFPPGRKTDLWERWYGKVCMPAFQEPFFEPDTSVGEVFEQATREEWLLMADMQRMMDQVLDMEDGCHGVHTIGTRACYCNWCQAQSPAMPWVTERTQRIEVSMATFNAEYGLLTLTGVNLWIARGGRMRKRVELMSVWVNFSQFTAANVPVMVFAGIWLVCVCYIFINEIIEIISVIRNAETRWHRALLEDYLGFWNIVDWLSISVAAVVVVLWFGLAMESGTLQDHLGKLLEDRSSLALVAAFFQALEVTSAEEKRFRLILCFYPMLLLLRLFKSFAAQPRLAVVTDTIKLASQDLLHFGLVSAAVIACLCLNAVLLFGRDVEAFGNLPRSLHSSFRMLFGDWEWAPMEEVSRSGAYLWFTIFMVLVAIILLNMLLAIILDNYMDVKRVSASAQSLGEQFQEMRRRRQMQKRKERMRLTDVWDHFVAEAQNRPKLALASERDITVDFLEQMGMPSSQASRTLQNSWMAHLKATTVPFELKHSSSWLARFEADTRKCRNGLYFLFDRLEFYDTRFAKLDVEEFSDLAQSDMAQEMAVQLLRLSSEAAEKLAKLLSVVDKTQSRTEEKQLLIHGTVRDMSHLLLKLQSLGTHIGSRLEGLTYTGQSF</sequence>
<evidence type="ECO:0000256" key="5">
    <source>
        <dbReference type="SAM" id="Phobius"/>
    </source>
</evidence>
<feature type="transmembrane region" description="Helical" evidence="5">
    <location>
        <begin position="531"/>
        <end position="550"/>
    </location>
</feature>
<dbReference type="PANTHER" id="PTHR10877">
    <property type="entry name" value="POLYCYSTIN FAMILY MEMBER"/>
    <property type="match status" value="1"/>
</dbReference>
<keyword evidence="4 5" id="KW-0472">Membrane</keyword>
<evidence type="ECO:0000256" key="1">
    <source>
        <dbReference type="ARBA" id="ARBA00004141"/>
    </source>
</evidence>
<feature type="transmembrane region" description="Helical" evidence="5">
    <location>
        <begin position="631"/>
        <end position="652"/>
    </location>
</feature>
<feature type="domain" description="Polycystin cation channel PKD1/PKD2" evidence="6">
    <location>
        <begin position="477"/>
        <end position="719"/>
    </location>
</feature>
<dbReference type="Pfam" id="PF08016">
    <property type="entry name" value="PKD_channel"/>
    <property type="match status" value="1"/>
</dbReference>
<name>A0ABP0NDD5_9DINO</name>
<dbReference type="InterPro" id="IPR051223">
    <property type="entry name" value="Polycystin"/>
</dbReference>
<proteinExistence type="predicted"/>
<evidence type="ECO:0000256" key="2">
    <source>
        <dbReference type="ARBA" id="ARBA00022692"/>
    </source>
</evidence>
<dbReference type="InterPro" id="IPR013122">
    <property type="entry name" value="PKD1_2_channel"/>
</dbReference>
<evidence type="ECO:0000256" key="3">
    <source>
        <dbReference type="ARBA" id="ARBA00022989"/>
    </source>
</evidence>
<dbReference type="Gene3D" id="1.10.287.70">
    <property type="match status" value="1"/>
</dbReference>
<evidence type="ECO:0000256" key="4">
    <source>
        <dbReference type="ARBA" id="ARBA00023136"/>
    </source>
</evidence>
<feature type="transmembrane region" description="Helical" evidence="5">
    <location>
        <begin position="593"/>
        <end position="611"/>
    </location>
</feature>